<dbReference type="EMBL" id="SLUO01000004">
    <property type="protein sequence ID" value="TCL59453.1"/>
    <property type="molecule type" value="Genomic_DNA"/>
</dbReference>
<dbReference type="InterPro" id="IPR001296">
    <property type="entry name" value="Glyco_trans_1"/>
</dbReference>
<keyword evidence="2" id="KW-0808">Transferase</keyword>
<dbReference type="Pfam" id="PF00534">
    <property type="entry name" value="Glycos_transf_1"/>
    <property type="match status" value="1"/>
</dbReference>
<feature type="domain" description="Glycosyl transferase family 1" evidence="1">
    <location>
        <begin position="281"/>
        <end position="440"/>
    </location>
</feature>
<dbReference type="Proteomes" id="UP000295718">
    <property type="component" value="Unassembled WGS sequence"/>
</dbReference>
<name>A0A4R1R258_9FIRM</name>
<evidence type="ECO:0000313" key="3">
    <source>
        <dbReference type="Proteomes" id="UP000295718"/>
    </source>
</evidence>
<reference evidence="2 3" key="1">
    <citation type="submission" date="2019-03" db="EMBL/GenBank/DDBJ databases">
        <title>Genomic Encyclopedia of Type Strains, Phase IV (KMG-IV): sequencing the most valuable type-strain genomes for metagenomic binning, comparative biology and taxonomic classification.</title>
        <authorList>
            <person name="Goeker M."/>
        </authorList>
    </citation>
    <scope>NUCLEOTIDE SEQUENCE [LARGE SCALE GENOMIC DNA]</scope>
    <source>
        <strain evidence="2 3">DSM 100556</strain>
    </source>
</reference>
<organism evidence="2 3">
    <name type="scientific">Kineothrix alysoides</name>
    <dbReference type="NCBI Taxonomy" id="1469948"/>
    <lineage>
        <taxon>Bacteria</taxon>
        <taxon>Bacillati</taxon>
        <taxon>Bacillota</taxon>
        <taxon>Clostridia</taxon>
        <taxon>Lachnospirales</taxon>
        <taxon>Lachnospiraceae</taxon>
        <taxon>Kineothrix</taxon>
    </lineage>
</organism>
<gene>
    <name evidence="2" type="ORF">EDD76_104190</name>
</gene>
<sequence>MHDKALCEIRRRHEDKCEKKFCAIDGGMRERSMNIKMRILWLCNIMLPAIAESLELPYSNREGWLTGIYERMSKDDRKQVELGICFPVERLEGKLKEQDGRWMLGSTVCYAFEENLNSPEKYDESMEARFSDILKDFVPDVVHIFGTEFPHTLAMTRAFGRPERILIGIQGLCFACADAYMADLPEYVQRRRTFRDWIKKDGIIEQQEKFRLRGEHEKQAIRNAGNITGRTVFDREETKKINAHAKYYHMNETMRYNFYDGKWKMEESVPHSIFLSQGDYPLKGFHYVLLAMPKILSEYPDAIVYVAGNSIIADGTMKDRIKISSYGKYLKRLIREYGLKDKVKILGKLSAEEMKRQFLKSSLFICPSSLENSPNSIGEAMLLGVPAVAARTGGIPGMLGDGTEGLLYDAGNVDKLAEAVIKVWMNPEEAEKRAEAARKRAYRTHNGDANYERLLEVYREICE</sequence>
<dbReference type="GO" id="GO:0016757">
    <property type="term" value="F:glycosyltransferase activity"/>
    <property type="evidence" value="ECO:0007669"/>
    <property type="project" value="InterPro"/>
</dbReference>
<dbReference type="CDD" id="cd03801">
    <property type="entry name" value="GT4_PimA-like"/>
    <property type="match status" value="1"/>
</dbReference>
<evidence type="ECO:0000259" key="1">
    <source>
        <dbReference type="Pfam" id="PF00534"/>
    </source>
</evidence>
<comment type="caution">
    <text evidence="2">The sequence shown here is derived from an EMBL/GenBank/DDBJ whole genome shotgun (WGS) entry which is preliminary data.</text>
</comment>
<dbReference type="Gene3D" id="3.40.50.2000">
    <property type="entry name" value="Glycogen Phosphorylase B"/>
    <property type="match status" value="2"/>
</dbReference>
<accession>A0A4R1R258</accession>
<dbReference type="SUPFAM" id="SSF53756">
    <property type="entry name" value="UDP-Glycosyltransferase/glycogen phosphorylase"/>
    <property type="match status" value="1"/>
</dbReference>
<dbReference type="STRING" id="1469948.GCA_000732725_03671"/>
<dbReference type="PANTHER" id="PTHR12526:SF638">
    <property type="entry name" value="SPORE COAT PROTEIN SA"/>
    <property type="match status" value="1"/>
</dbReference>
<evidence type="ECO:0000313" key="2">
    <source>
        <dbReference type="EMBL" id="TCL59453.1"/>
    </source>
</evidence>
<protein>
    <submittedName>
        <fullName evidence="2">Glycosyl transferase family 1</fullName>
    </submittedName>
</protein>
<proteinExistence type="predicted"/>
<keyword evidence="3" id="KW-1185">Reference proteome</keyword>
<dbReference type="AlphaFoldDB" id="A0A4R1R258"/>
<dbReference type="PANTHER" id="PTHR12526">
    <property type="entry name" value="GLYCOSYLTRANSFERASE"/>
    <property type="match status" value="1"/>
</dbReference>